<evidence type="ECO:0000313" key="2">
    <source>
        <dbReference type="EMBL" id="GMH48298.1"/>
    </source>
</evidence>
<dbReference type="Proteomes" id="UP001162640">
    <property type="component" value="Unassembled WGS sequence"/>
</dbReference>
<dbReference type="AlphaFoldDB" id="A0A9W7DRP5"/>
<accession>A0A9W7DRP5</accession>
<sequence>MASSSEKWEKKFADMQTQLSKCMAEVVAVKTELRDVKEELRAKSNNVFEKCYKLCGGNRARVIQALRNPNADIAMSEAEKARFMEIITKAGKVMYAVAPILYTKVTSKRLGIGKSKILLLEYLELEKNGWVQVSSAKNGNCEGLVLQESGRRQNKKQLNDSKGARGRGERREERRGRGRGSEK</sequence>
<feature type="region of interest" description="Disordered" evidence="1">
    <location>
        <begin position="148"/>
        <end position="183"/>
    </location>
</feature>
<name>A0A9W7DRP5_9STRA</name>
<dbReference type="EMBL" id="BLQM01000004">
    <property type="protein sequence ID" value="GMH48298.1"/>
    <property type="molecule type" value="Genomic_DNA"/>
</dbReference>
<proteinExistence type="predicted"/>
<protein>
    <submittedName>
        <fullName evidence="2">Uncharacterized protein</fullName>
    </submittedName>
</protein>
<feature type="compositionally biased region" description="Basic and acidic residues" evidence="1">
    <location>
        <begin position="157"/>
        <end position="183"/>
    </location>
</feature>
<gene>
    <name evidence="2" type="ORF">TL16_g00262</name>
</gene>
<evidence type="ECO:0000313" key="3">
    <source>
        <dbReference type="Proteomes" id="UP001162640"/>
    </source>
</evidence>
<organism evidence="2 3">
    <name type="scientific">Triparma laevis f. inornata</name>
    <dbReference type="NCBI Taxonomy" id="1714386"/>
    <lineage>
        <taxon>Eukaryota</taxon>
        <taxon>Sar</taxon>
        <taxon>Stramenopiles</taxon>
        <taxon>Ochrophyta</taxon>
        <taxon>Bolidophyceae</taxon>
        <taxon>Parmales</taxon>
        <taxon>Triparmaceae</taxon>
        <taxon>Triparma</taxon>
    </lineage>
</organism>
<evidence type="ECO:0000256" key="1">
    <source>
        <dbReference type="SAM" id="MobiDB-lite"/>
    </source>
</evidence>
<reference evidence="3" key="1">
    <citation type="journal article" date="2023" name="Commun. Biol.">
        <title>Genome analysis of Parmales, the sister group of diatoms, reveals the evolutionary specialization of diatoms from phago-mixotrophs to photoautotrophs.</title>
        <authorList>
            <person name="Ban H."/>
            <person name="Sato S."/>
            <person name="Yoshikawa S."/>
            <person name="Yamada K."/>
            <person name="Nakamura Y."/>
            <person name="Ichinomiya M."/>
            <person name="Sato N."/>
            <person name="Blanc-Mathieu R."/>
            <person name="Endo H."/>
            <person name="Kuwata A."/>
            <person name="Ogata H."/>
        </authorList>
    </citation>
    <scope>NUCLEOTIDE SEQUENCE [LARGE SCALE GENOMIC DNA]</scope>
</reference>
<comment type="caution">
    <text evidence="2">The sequence shown here is derived from an EMBL/GenBank/DDBJ whole genome shotgun (WGS) entry which is preliminary data.</text>
</comment>